<reference evidence="13" key="1">
    <citation type="submission" date="2006-10" db="EMBL/GenBank/DDBJ databases">
        <authorList>
            <person name="Amadeo P."/>
            <person name="Zhao Q."/>
            <person name="Wortman J."/>
            <person name="Fraser-Liggett C."/>
            <person name="Carlton J."/>
        </authorList>
    </citation>
    <scope>NUCLEOTIDE SEQUENCE</scope>
    <source>
        <strain evidence="13">G3</strain>
    </source>
</reference>
<dbReference type="OrthoDB" id="25308at2759"/>
<keyword evidence="7 8" id="KW-0460">Magnesium</keyword>
<dbReference type="GO" id="GO:0052726">
    <property type="term" value="F:inositol-1,3,4-trisphosphate 5-kinase activity"/>
    <property type="evidence" value="ECO:0000318"/>
    <property type="project" value="GO_Central"/>
</dbReference>
<dbReference type="Proteomes" id="UP000001542">
    <property type="component" value="Unassembled WGS sequence"/>
</dbReference>
<feature type="binding site" evidence="10">
    <location>
        <position position="284"/>
    </location>
    <ligand>
        <name>Mg(2+)</name>
        <dbReference type="ChEBI" id="CHEBI:18420"/>
        <label>1</label>
    </ligand>
</feature>
<protein>
    <recommendedName>
        <fullName evidence="8">Inositol-tetrakisphosphate 1-kinase</fullName>
        <ecNumber evidence="8">2.7.1.134</ecNumber>
    </recommendedName>
</protein>
<evidence type="ECO:0000256" key="4">
    <source>
        <dbReference type="ARBA" id="ARBA00022741"/>
    </source>
</evidence>
<dbReference type="InParanoid" id="A2E245"/>
<comment type="similarity">
    <text evidence="1 8">Belongs to the ITPK1 family.</text>
</comment>
<evidence type="ECO:0000313" key="14">
    <source>
        <dbReference type="Proteomes" id="UP000001542"/>
    </source>
</evidence>
<evidence type="ECO:0000256" key="10">
    <source>
        <dbReference type="PIRSR" id="PIRSR038186-2"/>
    </source>
</evidence>
<evidence type="ECO:0000256" key="5">
    <source>
        <dbReference type="ARBA" id="ARBA00022777"/>
    </source>
</evidence>
<dbReference type="OMA" id="QHLYNRQ"/>
<keyword evidence="14" id="KW-1185">Reference proteome</keyword>
<feature type="binding site" evidence="9">
    <location>
        <position position="99"/>
    </location>
    <ligand>
        <name>ATP</name>
        <dbReference type="ChEBI" id="CHEBI:30616"/>
    </ligand>
</feature>
<evidence type="ECO:0000256" key="2">
    <source>
        <dbReference type="ARBA" id="ARBA00022679"/>
    </source>
</evidence>
<dbReference type="GO" id="GO:0047325">
    <property type="term" value="F:inositol-3,4,5,6-tetrakisphosphate 1-kinase activity"/>
    <property type="evidence" value="ECO:0000318"/>
    <property type="project" value="GO_Central"/>
</dbReference>
<organism evidence="13 14">
    <name type="scientific">Trichomonas vaginalis (strain ATCC PRA-98 / G3)</name>
    <dbReference type="NCBI Taxonomy" id="412133"/>
    <lineage>
        <taxon>Eukaryota</taxon>
        <taxon>Metamonada</taxon>
        <taxon>Parabasalia</taxon>
        <taxon>Trichomonadida</taxon>
        <taxon>Trichomonadidae</taxon>
        <taxon>Trichomonas</taxon>
    </lineage>
</organism>
<feature type="binding site" evidence="9">
    <location>
        <position position="210"/>
    </location>
    <ligand>
        <name>ATP</name>
        <dbReference type="ChEBI" id="CHEBI:30616"/>
    </ligand>
</feature>
<dbReference type="GO" id="GO:0032957">
    <property type="term" value="P:inositol trisphosphate metabolic process"/>
    <property type="evidence" value="ECO:0007669"/>
    <property type="project" value="InterPro"/>
</dbReference>
<dbReference type="Pfam" id="PF17927">
    <property type="entry name" value="Ins134_P3_kin_N"/>
    <property type="match status" value="1"/>
</dbReference>
<feature type="binding site" evidence="9">
    <location>
        <position position="14"/>
    </location>
    <ligand>
        <name>1D-myo-inositol 1,3,4-trisphosphate</name>
        <dbReference type="ChEBI" id="CHEBI:58414"/>
    </ligand>
</feature>
<proteinExistence type="inferred from homology"/>
<dbReference type="GO" id="GO:0000287">
    <property type="term" value="F:magnesium ion binding"/>
    <property type="evidence" value="ECO:0007669"/>
    <property type="project" value="InterPro"/>
</dbReference>
<dbReference type="PANTHER" id="PTHR14217">
    <property type="entry name" value="INOSITOL-TETRAKISPHOSPHATE 1-KINASE"/>
    <property type="match status" value="1"/>
</dbReference>
<dbReference type="PANTHER" id="PTHR14217:SF1">
    <property type="entry name" value="INOSITOL-TETRAKISPHOSPHATE 1-KINASE"/>
    <property type="match status" value="1"/>
</dbReference>
<feature type="binding site" evidence="9">
    <location>
        <position position="147"/>
    </location>
    <ligand>
        <name>1D-myo-inositol 1,3,4-trisphosphate</name>
        <dbReference type="ChEBI" id="CHEBI:58414"/>
    </ligand>
</feature>
<dbReference type="Gene3D" id="3.40.50.11370">
    <property type="match status" value="1"/>
</dbReference>
<keyword evidence="5 8" id="KW-0418">Kinase</keyword>
<dbReference type="Pfam" id="PF05770">
    <property type="entry name" value="Ins134_P3_kin"/>
    <property type="match status" value="1"/>
</dbReference>
<dbReference type="InterPro" id="IPR041429">
    <property type="entry name" value="ITPK1_N"/>
</dbReference>
<dbReference type="GO" id="GO:0052725">
    <property type="term" value="F:inositol-1,3,4-trisphosphate 6-kinase activity"/>
    <property type="evidence" value="ECO:0000318"/>
    <property type="project" value="GO_Central"/>
</dbReference>
<evidence type="ECO:0000259" key="11">
    <source>
        <dbReference type="Pfam" id="PF05770"/>
    </source>
</evidence>
<evidence type="ECO:0000256" key="8">
    <source>
        <dbReference type="PIRNR" id="PIRNR038186"/>
    </source>
</evidence>
<keyword evidence="4 8" id="KW-0547">Nucleotide-binding</keyword>
<gene>
    <name evidence="13" type="ORF">TVAG_463930</name>
</gene>
<feature type="binding site" evidence="10">
    <location>
        <position position="271"/>
    </location>
    <ligand>
        <name>Mg(2+)</name>
        <dbReference type="ChEBI" id="CHEBI:18420"/>
        <label>1</label>
    </ligand>
</feature>
<feature type="binding site" evidence="9">
    <location>
        <position position="286"/>
    </location>
    <ligand>
        <name>1D-myo-inositol 1,3,4-trisphosphate</name>
        <dbReference type="ChEBI" id="CHEBI:58414"/>
    </ligand>
</feature>
<comment type="catalytic activity">
    <reaction evidence="8">
        <text>1D-myo-inositol 3,4,5,6-tetrakisphosphate + ATP = 1D-myo-inositol 1,3,4,5,6-pentakisphosphate + ADP + H(+)</text>
        <dbReference type="Rhea" id="RHEA:12452"/>
        <dbReference type="ChEBI" id="CHEBI:15378"/>
        <dbReference type="ChEBI" id="CHEBI:30616"/>
        <dbReference type="ChEBI" id="CHEBI:57539"/>
        <dbReference type="ChEBI" id="CHEBI:57733"/>
        <dbReference type="ChEBI" id="CHEBI:456216"/>
        <dbReference type="EC" id="2.7.1.134"/>
    </reaction>
</comment>
<dbReference type="FunFam" id="3.40.50.11370:FF:000007">
    <property type="entry name" value="Inositol-tetrakisphosphate 1-kinase"/>
    <property type="match status" value="1"/>
</dbReference>
<feature type="binding site" evidence="9">
    <location>
        <position position="163"/>
    </location>
    <ligand>
        <name>1D-myo-inositol 1,3,4-trisphosphate</name>
        <dbReference type="ChEBI" id="CHEBI:58414"/>
    </ligand>
</feature>
<dbReference type="eggNOG" id="ENOG502QQS1">
    <property type="taxonomic scope" value="Eukaryota"/>
</dbReference>
<dbReference type="EMBL" id="DS113288">
    <property type="protein sequence ID" value="EAY13259.1"/>
    <property type="molecule type" value="Genomic_DNA"/>
</dbReference>
<evidence type="ECO:0000256" key="6">
    <source>
        <dbReference type="ARBA" id="ARBA00022840"/>
    </source>
</evidence>
<feature type="binding site" evidence="9">
    <location>
        <position position="290"/>
    </location>
    <ligand>
        <name>1D-myo-inositol 1,3,4-trisphosphate</name>
        <dbReference type="ChEBI" id="CHEBI:58414"/>
    </ligand>
</feature>
<dbReference type="EC" id="2.7.1.134" evidence="8"/>
<comment type="function">
    <text evidence="8">Kinase that can phosphorylate various inositol polyphosphate such as Ins(3,4,5,6)P4 or Ins(1,3,4)P3.</text>
</comment>
<evidence type="ECO:0000256" key="7">
    <source>
        <dbReference type="ARBA" id="ARBA00022842"/>
    </source>
</evidence>
<dbReference type="Gene3D" id="3.30.470.20">
    <property type="entry name" value="ATP-grasp fold, B domain"/>
    <property type="match status" value="1"/>
</dbReference>
<dbReference type="SUPFAM" id="SSF56059">
    <property type="entry name" value="Glutathione synthetase ATP-binding domain-like"/>
    <property type="match status" value="1"/>
</dbReference>
<dbReference type="PIRSF" id="PIRSF038186">
    <property type="entry name" value="ITPK"/>
    <property type="match status" value="1"/>
</dbReference>
<dbReference type="InterPro" id="IPR008656">
    <property type="entry name" value="Inositol_tetrakis-P_1-kinase"/>
</dbReference>
<evidence type="ECO:0000256" key="1">
    <source>
        <dbReference type="ARBA" id="ARBA00009601"/>
    </source>
</evidence>
<feature type="binding site" evidence="9">
    <location>
        <begin position="184"/>
        <end position="195"/>
    </location>
    <ligand>
        <name>ATP</name>
        <dbReference type="ChEBI" id="CHEBI:30616"/>
    </ligand>
</feature>
<keyword evidence="2 8" id="KW-0808">Transferase</keyword>
<feature type="domain" description="Inositol-tetrakisphosphate 1-kinase N-terminal" evidence="12">
    <location>
        <begin position="6"/>
        <end position="93"/>
    </location>
</feature>
<comment type="cofactor">
    <cofactor evidence="8 10">
        <name>Mg(2+)</name>
        <dbReference type="ChEBI" id="CHEBI:18420"/>
    </cofactor>
    <text evidence="8 10">Binds 2 magnesium ions per subunit.</text>
</comment>
<accession>A2E245</accession>
<sequence length="311" mass="35636">MQRIRLGYAGPQKKWESIKWNEFITYAGERGMDVIYIDLDKDLEPQGPFDIILHKVTYMMHSPIVDQNPLIKNLITYIRNHPEVIVLDNLEAVGITLDRELLNNAIESIKWPEGVDIRVPHADMLLQSDLESIKKVTSKLRFPLLSKPKVGSEIVGATKETAHMLRLATSPESLVGVATPTLLQEYINHGGVVYKIYTIGDHLEVTARPSTRNVESGEDISIDFHSERPDDPNGVWIHKDGLDKIQMPIEDFKKLSKAIRTSMKMELIGFDILIDEKGAYWIVDLNFFPGYKMIPNLWELFYNFFMSLLKK</sequence>
<evidence type="ECO:0000259" key="12">
    <source>
        <dbReference type="Pfam" id="PF17927"/>
    </source>
</evidence>
<dbReference type="VEuPathDB" id="TrichDB:TVAG_463930"/>
<feature type="binding site" evidence="9">
    <location>
        <position position="195"/>
    </location>
    <ligand>
        <name>1D-myo-inositol 1,3,4-trisphosphate</name>
        <dbReference type="ChEBI" id="CHEBI:58414"/>
    </ligand>
</feature>
<dbReference type="STRING" id="5722.A2E245"/>
<dbReference type="GO" id="GO:0005524">
    <property type="term" value="F:ATP binding"/>
    <property type="evidence" value="ECO:0007669"/>
    <property type="project" value="UniProtKB-KW"/>
</dbReference>
<feature type="binding site" evidence="10">
    <location>
        <position position="284"/>
    </location>
    <ligand>
        <name>Mg(2+)</name>
        <dbReference type="ChEBI" id="CHEBI:18420"/>
        <label>2</label>
    </ligand>
</feature>
<reference evidence="13" key="2">
    <citation type="journal article" date="2007" name="Science">
        <title>Draft genome sequence of the sexually transmitted pathogen Trichomonas vaginalis.</title>
        <authorList>
            <person name="Carlton J.M."/>
            <person name="Hirt R.P."/>
            <person name="Silva J.C."/>
            <person name="Delcher A.L."/>
            <person name="Schatz M."/>
            <person name="Zhao Q."/>
            <person name="Wortman J.R."/>
            <person name="Bidwell S.L."/>
            <person name="Alsmark U.C.M."/>
            <person name="Besteiro S."/>
            <person name="Sicheritz-Ponten T."/>
            <person name="Noel C.J."/>
            <person name="Dacks J.B."/>
            <person name="Foster P.G."/>
            <person name="Simillion C."/>
            <person name="Van de Peer Y."/>
            <person name="Miranda-Saavedra D."/>
            <person name="Barton G.J."/>
            <person name="Westrop G.D."/>
            <person name="Mueller S."/>
            <person name="Dessi D."/>
            <person name="Fiori P.L."/>
            <person name="Ren Q."/>
            <person name="Paulsen I."/>
            <person name="Zhang H."/>
            <person name="Bastida-Corcuera F.D."/>
            <person name="Simoes-Barbosa A."/>
            <person name="Brown M.T."/>
            <person name="Hayes R.D."/>
            <person name="Mukherjee M."/>
            <person name="Okumura C.Y."/>
            <person name="Schneider R."/>
            <person name="Smith A.J."/>
            <person name="Vanacova S."/>
            <person name="Villalvazo M."/>
            <person name="Haas B.J."/>
            <person name="Pertea M."/>
            <person name="Feldblyum T.V."/>
            <person name="Utterback T.R."/>
            <person name="Shu C.L."/>
            <person name="Osoegawa K."/>
            <person name="de Jong P.J."/>
            <person name="Hrdy I."/>
            <person name="Horvathova L."/>
            <person name="Zubacova Z."/>
            <person name="Dolezal P."/>
            <person name="Malik S.B."/>
            <person name="Logsdon J.M. Jr."/>
            <person name="Henze K."/>
            <person name="Gupta A."/>
            <person name="Wang C.C."/>
            <person name="Dunne R.L."/>
            <person name="Upcroft J.A."/>
            <person name="Upcroft P."/>
            <person name="White O."/>
            <person name="Salzberg S.L."/>
            <person name="Tang P."/>
            <person name="Chiu C.-H."/>
            <person name="Lee Y.-S."/>
            <person name="Embley T.M."/>
            <person name="Coombs G.H."/>
            <person name="Mottram J.C."/>
            <person name="Tachezy J."/>
            <person name="Fraser-Liggett C.M."/>
            <person name="Johnson P.J."/>
        </authorList>
    </citation>
    <scope>NUCLEOTIDE SEQUENCE [LARGE SCALE GENOMIC DNA]</scope>
    <source>
        <strain evidence="13">G3</strain>
    </source>
</reference>
<keyword evidence="3 8" id="KW-0479">Metal-binding</keyword>
<dbReference type="AlphaFoldDB" id="A2E245"/>
<feature type="domain" description="Inositol 1,3,4-trisphosphate 5/6-kinase ATP-grasp" evidence="11">
    <location>
        <begin position="124"/>
        <end position="306"/>
    </location>
</feature>
<dbReference type="SMR" id="A2E245"/>
<dbReference type="KEGG" id="tva:4771235"/>
<dbReference type="VEuPathDB" id="TrichDB:TVAGG3_1048890"/>
<comment type="subunit">
    <text evidence="8">Monomer.</text>
</comment>
<name>A2E245_TRIV3</name>
<feature type="binding site" evidence="10">
    <location>
        <position position="286"/>
    </location>
    <ligand>
        <name>Mg(2+)</name>
        <dbReference type="ChEBI" id="CHEBI:18420"/>
        <label>2</label>
    </ligand>
</feature>
<evidence type="ECO:0000256" key="9">
    <source>
        <dbReference type="PIRSR" id="PIRSR038186-1"/>
    </source>
</evidence>
<keyword evidence="6 8" id="KW-0067">ATP-binding</keyword>
<evidence type="ECO:0000313" key="13">
    <source>
        <dbReference type="EMBL" id="EAY13259.1"/>
    </source>
</evidence>
<feature type="binding site" evidence="9">
    <location>
        <position position="55"/>
    </location>
    <ligand>
        <name>1D-myo-inositol 1,3,4-trisphosphate</name>
        <dbReference type="ChEBI" id="CHEBI:58414"/>
    </ligand>
</feature>
<dbReference type="InterPro" id="IPR040464">
    <property type="entry name" value="InsP(3)kin_ATP-grasp"/>
</dbReference>
<dbReference type="Gene3D" id="3.30.1490.220">
    <property type="match status" value="1"/>
</dbReference>
<evidence type="ECO:0000256" key="3">
    <source>
        <dbReference type="ARBA" id="ARBA00022723"/>
    </source>
</evidence>
<dbReference type="RefSeq" id="XP_001325482.1">
    <property type="nucleotide sequence ID" value="XM_001325447.1"/>
</dbReference>